<keyword evidence="3" id="KW-0804">Transcription</keyword>
<keyword evidence="6" id="KW-1185">Reference proteome</keyword>
<dbReference type="InterPro" id="IPR003313">
    <property type="entry name" value="AraC-bd"/>
</dbReference>
<sequence>MSSKTNRSIPLNPVLHEQSAEYYWKGTGALSIKTFRGGKALYQAGHGHYAVEDNRYLLLNQGQEYSITIEADKPIESFCVFFPEGWMQDVWRNWNAPADELLNEPFNPVSSDIPFVMKTYEPTAALSRVLEQMRLDSLHKVHDEVRMGEQLHALASGLLLEHGKVCRDMLKLHSVKASTRQELYRRVYIGFEYVNAYFNEPISITEAAGAACLSTNHFLRCFKELFGVSPHQFLQEKRLQEAEKRLRMTDMPVTDICMEVGFQSLGSFSSLFARRYGTSPASYRRHFS</sequence>
<dbReference type="SMART" id="SM00342">
    <property type="entry name" value="HTH_ARAC"/>
    <property type="match status" value="1"/>
</dbReference>
<dbReference type="PANTHER" id="PTHR43280">
    <property type="entry name" value="ARAC-FAMILY TRANSCRIPTIONAL REGULATOR"/>
    <property type="match status" value="1"/>
</dbReference>
<dbReference type="Gene3D" id="1.10.10.60">
    <property type="entry name" value="Homeodomain-like"/>
    <property type="match status" value="2"/>
</dbReference>
<keyword evidence="1" id="KW-0805">Transcription regulation</keyword>
<reference evidence="5 6" key="1">
    <citation type="submission" date="2019-12" db="EMBL/GenBank/DDBJ databases">
        <title>Paenibacillus sp. nov., an endophytic bacterium isolated from the stem of Dendrobium.</title>
        <authorList>
            <person name="Zhao R."/>
        </authorList>
    </citation>
    <scope>NUCLEOTIDE SEQUENCE [LARGE SCALE GENOMIC DNA]</scope>
    <source>
        <strain evidence="5 6">HJL G12</strain>
    </source>
</reference>
<dbReference type="Pfam" id="PF12833">
    <property type="entry name" value="HTH_18"/>
    <property type="match status" value="1"/>
</dbReference>
<dbReference type="InterPro" id="IPR037923">
    <property type="entry name" value="HTH-like"/>
</dbReference>
<evidence type="ECO:0000313" key="5">
    <source>
        <dbReference type="EMBL" id="MWV42022.1"/>
    </source>
</evidence>
<dbReference type="PRINTS" id="PR00032">
    <property type="entry name" value="HTHARAC"/>
</dbReference>
<dbReference type="PROSITE" id="PS00041">
    <property type="entry name" value="HTH_ARAC_FAMILY_1"/>
    <property type="match status" value="1"/>
</dbReference>
<dbReference type="AlphaFoldDB" id="A0A7X3LEI4"/>
<name>A0A7X3LEI4_9BACL</name>
<dbReference type="InterPro" id="IPR018060">
    <property type="entry name" value="HTH_AraC"/>
</dbReference>
<dbReference type="RefSeq" id="WP_160495661.1">
    <property type="nucleotide sequence ID" value="NZ_WUBI01000001.1"/>
</dbReference>
<comment type="caution">
    <text evidence="5">The sequence shown here is derived from an EMBL/GenBank/DDBJ whole genome shotgun (WGS) entry which is preliminary data.</text>
</comment>
<dbReference type="EMBL" id="WUBI01000001">
    <property type="protein sequence ID" value="MWV42022.1"/>
    <property type="molecule type" value="Genomic_DNA"/>
</dbReference>
<keyword evidence="2" id="KW-0238">DNA-binding</keyword>
<evidence type="ECO:0000256" key="1">
    <source>
        <dbReference type="ARBA" id="ARBA00023015"/>
    </source>
</evidence>
<dbReference type="GO" id="GO:0003700">
    <property type="term" value="F:DNA-binding transcription factor activity"/>
    <property type="evidence" value="ECO:0007669"/>
    <property type="project" value="InterPro"/>
</dbReference>
<proteinExistence type="predicted"/>
<gene>
    <name evidence="5" type="ORF">GRF59_00110</name>
</gene>
<dbReference type="PROSITE" id="PS01124">
    <property type="entry name" value="HTH_ARAC_FAMILY_2"/>
    <property type="match status" value="1"/>
</dbReference>
<dbReference type="GO" id="GO:0043565">
    <property type="term" value="F:sequence-specific DNA binding"/>
    <property type="evidence" value="ECO:0007669"/>
    <property type="project" value="InterPro"/>
</dbReference>
<dbReference type="PANTHER" id="PTHR43280:SF2">
    <property type="entry name" value="HTH-TYPE TRANSCRIPTIONAL REGULATOR EXSA"/>
    <property type="match status" value="1"/>
</dbReference>
<evidence type="ECO:0000259" key="4">
    <source>
        <dbReference type="PROSITE" id="PS01124"/>
    </source>
</evidence>
<evidence type="ECO:0000313" key="6">
    <source>
        <dbReference type="Proteomes" id="UP000460318"/>
    </source>
</evidence>
<dbReference type="SUPFAM" id="SSF51215">
    <property type="entry name" value="Regulatory protein AraC"/>
    <property type="match status" value="1"/>
</dbReference>
<evidence type="ECO:0000256" key="2">
    <source>
        <dbReference type="ARBA" id="ARBA00023125"/>
    </source>
</evidence>
<feature type="domain" description="HTH araC/xylS-type" evidence="4">
    <location>
        <begin position="188"/>
        <end position="286"/>
    </location>
</feature>
<organism evidence="5 6">
    <name type="scientific">Paenibacillus dendrobii</name>
    <dbReference type="NCBI Taxonomy" id="2691084"/>
    <lineage>
        <taxon>Bacteria</taxon>
        <taxon>Bacillati</taxon>
        <taxon>Bacillota</taxon>
        <taxon>Bacilli</taxon>
        <taxon>Bacillales</taxon>
        <taxon>Paenibacillaceae</taxon>
        <taxon>Paenibacillus</taxon>
    </lineage>
</organism>
<protein>
    <submittedName>
        <fullName evidence="5">Helix-turn-helix domain-containing protein</fullName>
    </submittedName>
</protein>
<dbReference type="InterPro" id="IPR009057">
    <property type="entry name" value="Homeodomain-like_sf"/>
</dbReference>
<dbReference type="InterPro" id="IPR020449">
    <property type="entry name" value="Tscrpt_reg_AraC-type_HTH"/>
</dbReference>
<dbReference type="Pfam" id="PF02311">
    <property type="entry name" value="AraC_binding"/>
    <property type="match status" value="1"/>
</dbReference>
<dbReference type="Proteomes" id="UP000460318">
    <property type="component" value="Unassembled WGS sequence"/>
</dbReference>
<accession>A0A7X3LEI4</accession>
<evidence type="ECO:0000256" key="3">
    <source>
        <dbReference type="ARBA" id="ARBA00023163"/>
    </source>
</evidence>
<dbReference type="InterPro" id="IPR018062">
    <property type="entry name" value="HTH_AraC-typ_CS"/>
</dbReference>
<dbReference type="SUPFAM" id="SSF46689">
    <property type="entry name" value="Homeodomain-like"/>
    <property type="match status" value="2"/>
</dbReference>